<evidence type="ECO:0000313" key="1">
    <source>
        <dbReference type="EMBL" id="OXI31852.1"/>
    </source>
</evidence>
<dbReference type="EMBL" id="NKFA01000043">
    <property type="protein sequence ID" value="OXI31852.1"/>
    <property type="molecule type" value="Genomic_DNA"/>
</dbReference>
<sequence>MMHITEPLPTDKRARLVFGLDWRAYPVKGGRGERRRYADAFGATHFVEYKIGDELIGGFAMPESTDVKGARLYSGAARVAMHDRIKNRAAALVLLQDGLRVHAVFVVRGAVRSDEVLSPETAQARRLEIEQECLKGNLALATLGAGDRVGDIDEPFQASELLGNRKAGRVTKVPVSIPAVIPLLFIAGATIVGGAKVIDALSPPPPPPHVPTYAERYAAAVRSTFSRSLPRASALGPALLTAVGGNESVRKGWVFKEASCPTSGYCTMTFRRQGGTFADFEGAATAAMRPVTFSRDGLTSTARGPAVPNVDVLSAKESSQWPSEQTFIEAVQTPPQRMSSQPFEIRAYGYTVTLGETRPLIPAPVAGEGGGHIARIIKQGDWTIEGFRWQAPLLAKLPPNMTLESLKVELRLNQGAGATTNSDTGDAPYGVHFSAKGKYFVLD</sequence>
<gene>
    <name evidence="1" type="ORF">CFB84_42030</name>
</gene>
<protein>
    <recommendedName>
        <fullName evidence="3">Type 4b pilus protein PilO2</fullName>
    </recommendedName>
</protein>
<dbReference type="OrthoDB" id="9066770at2"/>
<dbReference type="AlphaFoldDB" id="A0A228HPL4"/>
<organism evidence="1 2">
    <name type="scientific">Burkholderia aenigmatica</name>
    <dbReference type="NCBI Taxonomy" id="2015348"/>
    <lineage>
        <taxon>Bacteria</taxon>
        <taxon>Pseudomonadati</taxon>
        <taxon>Pseudomonadota</taxon>
        <taxon>Betaproteobacteria</taxon>
        <taxon>Burkholderiales</taxon>
        <taxon>Burkholderiaceae</taxon>
        <taxon>Burkholderia</taxon>
        <taxon>Burkholderia cepacia complex</taxon>
    </lineage>
</organism>
<dbReference type="Proteomes" id="UP000214600">
    <property type="component" value="Unassembled WGS sequence"/>
</dbReference>
<proteinExistence type="predicted"/>
<reference evidence="1 2" key="2">
    <citation type="submission" date="2017-08" db="EMBL/GenBank/DDBJ databases">
        <title>WGS of novel Burkholderia cepaca complex species.</title>
        <authorList>
            <person name="Lipuma J."/>
            <person name="Spilker T."/>
        </authorList>
    </citation>
    <scope>NUCLEOTIDE SEQUENCE [LARGE SCALE GENOMIC DNA]</scope>
    <source>
        <strain evidence="1 2">AU17325</strain>
    </source>
</reference>
<evidence type="ECO:0000313" key="2">
    <source>
        <dbReference type="Proteomes" id="UP000214600"/>
    </source>
</evidence>
<accession>A0A228HPL4</accession>
<comment type="caution">
    <text evidence="1">The sequence shown here is derived from an EMBL/GenBank/DDBJ whole genome shotgun (WGS) entry which is preliminary data.</text>
</comment>
<evidence type="ECO:0008006" key="3">
    <source>
        <dbReference type="Google" id="ProtNLM"/>
    </source>
</evidence>
<dbReference type="RefSeq" id="WP_059889232.1">
    <property type="nucleotide sequence ID" value="NZ_CP091649.1"/>
</dbReference>
<name>A0A228HPL4_9BURK</name>
<reference evidence="2" key="1">
    <citation type="submission" date="2017-06" db="EMBL/GenBank/DDBJ databases">
        <authorList>
            <person name="LiPuma J."/>
            <person name="Spilker T."/>
        </authorList>
    </citation>
    <scope>NUCLEOTIDE SEQUENCE [LARGE SCALE GENOMIC DNA]</scope>
    <source>
        <strain evidence="2">AU17325</strain>
    </source>
</reference>